<dbReference type="InterPro" id="IPR015168">
    <property type="entry name" value="SsuA/THI5"/>
</dbReference>
<keyword evidence="3" id="KW-0732">Signal</keyword>
<proteinExistence type="inferred from homology"/>
<feature type="compositionally biased region" description="Basic and acidic residues" evidence="4">
    <location>
        <begin position="274"/>
        <end position="286"/>
    </location>
</feature>
<feature type="compositionally biased region" description="Acidic residues" evidence="4">
    <location>
        <begin position="288"/>
        <end position="321"/>
    </location>
</feature>
<dbReference type="Pfam" id="PF09084">
    <property type="entry name" value="NMT1"/>
    <property type="match status" value="1"/>
</dbReference>
<name>A0A1I6FLG3_HALSD</name>
<protein>
    <submittedName>
        <fullName evidence="6">NMT1/THI5 like</fullName>
    </submittedName>
</protein>
<accession>A0A1I6FLG3</accession>
<evidence type="ECO:0000256" key="2">
    <source>
        <dbReference type="ARBA" id="ARBA00010742"/>
    </source>
</evidence>
<organism evidence="6 7">
    <name type="scientific">Halorubrum sodomense</name>
    <dbReference type="NCBI Taxonomy" id="35743"/>
    <lineage>
        <taxon>Archaea</taxon>
        <taxon>Methanobacteriati</taxon>
        <taxon>Methanobacteriota</taxon>
        <taxon>Stenosarchaea group</taxon>
        <taxon>Halobacteria</taxon>
        <taxon>Halobacteriales</taxon>
        <taxon>Haloferacaceae</taxon>
        <taxon>Halorubrum</taxon>
    </lineage>
</organism>
<evidence type="ECO:0000313" key="6">
    <source>
        <dbReference type="EMBL" id="SFR30779.1"/>
    </source>
</evidence>
<evidence type="ECO:0000256" key="3">
    <source>
        <dbReference type="ARBA" id="ARBA00022729"/>
    </source>
</evidence>
<dbReference type="AlphaFoldDB" id="A0A1I6FLG3"/>
<gene>
    <name evidence="6" type="ORF">SAMN04487937_0609</name>
</gene>
<keyword evidence="7" id="KW-1185">Reference proteome</keyword>
<dbReference type="Gene3D" id="3.40.190.10">
    <property type="entry name" value="Periplasmic binding protein-like II"/>
    <property type="match status" value="2"/>
</dbReference>
<sequence>MVYSMSDLNISHEYFTWKLVQDVAEEKGYFEDEGVEADLSYFAPGTQDFEGENAFDADWWDDMDEDGGTHGVCEWNAVQEASETDRDIVGSYSEWDRVVFVRDDDDAETIDDLRGRPMGINKYATSFYSMREMLENEGLEEDDIVLEHVGEAEERFEAVKDGEVDSIAVLEPFVTLGRYDEELKEVFDGPCRAAITTREQPEPEKLEGFLAALNRAVADINDDLEGYTDRYIELLEDEAADKPAFDDVNFERLREEFELREFLPVRAPDEERIDATTDWMRDKGFVPDDADVGTAEEVENEGVLPDDEAESEEDEPEATAD</sequence>
<dbReference type="PANTHER" id="PTHR30024:SF47">
    <property type="entry name" value="TAURINE-BINDING PERIPLASMIC PROTEIN"/>
    <property type="match status" value="1"/>
</dbReference>
<evidence type="ECO:0000256" key="4">
    <source>
        <dbReference type="SAM" id="MobiDB-lite"/>
    </source>
</evidence>
<dbReference type="PANTHER" id="PTHR30024">
    <property type="entry name" value="ALIPHATIC SULFONATES-BINDING PROTEIN-RELATED"/>
    <property type="match status" value="1"/>
</dbReference>
<dbReference type="GO" id="GO:0042597">
    <property type="term" value="C:periplasmic space"/>
    <property type="evidence" value="ECO:0007669"/>
    <property type="project" value="UniProtKB-SubCell"/>
</dbReference>
<evidence type="ECO:0000259" key="5">
    <source>
        <dbReference type="Pfam" id="PF09084"/>
    </source>
</evidence>
<dbReference type="SUPFAM" id="SSF53850">
    <property type="entry name" value="Periplasmic binding protein-like II"/>
    <property type="match status" value="1"/>
</dbReference>
<comment type="subcellular location">
    <subcellularLocation>
        <location evidence="1">Periplasm</location>
    </subcellularLocation>
</comment>
<comment type="similarity">
    <text evidence="2">Belongs to the bacterial solute-binding protein SsuA/TauA family.</text>
</comment>
<feature type="region of interest" description="Disordered" evidence="4">
    <location>
        <begin position="274"/>
        <end position="321"/>
    </location>
</feature>
<dbReference type="EMBL" id="FOYN01000001">
    <property type="protein sequence ID" value="SFR30779.1"/>
    <property type="molecule type" value="Genomic_DNA"/>
</dbReference>
<evidence type="ECO:0000313" key="7">
    <source>
        <dbReference type="Proteomes" id="UP000198932"/>
    </source>
</evidence>
<feature type="domain" description="SsuA/THI5-like" evidence="5">
    <location>
        <begin position="98"/>
        <end position="172"/>
    </location>
</feature>
<evidence type="ECO:0000256" key="1">
    <source>
        <dbReference type="ARBA" id="ARBA00004418"/>
    </source>
</evidence>
<dbReference type="STRING" id="35743.SAMN04487937_0609"/>
<dbReference type="Proteomes" id="UP000198932">
    <property type="component" value="Unassembled WGS sequence"/>
</dbReference>
<reference evidence="7" key="1">
    <citation type="submission" date="2016-10" db="EMBL/GenBank/DDBJ databases">
        <authorList>
            <person name="Varghese N."/>
            <person name="Submissions S."/>
        </authorList>
    </citation>
    <scope>NUCLEOTIDE SEQUENCE [LARGE SCALE GENOMIC DNA]</scope>
    <source>
        <strain evidence="7">RD 26</strain>
    </source>
</reference>